<keyword evidence="2" id="KW-1185">Reference proteome</keyword>
<proteinExistence type="predicted"/>
<evidence type="ECO:0000313" key="2">
    <source>
        <dbReference type="Proteomes" id="UP001301152"/>
    </source>
</evidence>
<reference evidence="1 2" key="1">
    <citation type="submission" date="2022-11" db="EMBL/GenBank/DDBJ databases">
        <title>Genome sequencing of Acetobacter type strain.</title>
        <authorList>
            <person name="Heo J."/>
            <person name="Lee D."/>
            <person name="Han B.-H."/>
            <person name="Hong S.-B."/>
            <person name="Kwon S.-W."/>
        </authorList>
    </citation>
    <scope>NUCLEOTIDE SEQUENCE [LARGE SCALE GENOMIC DNA]</scope>
    <source>
        <strain evidence="1 2">KACC 21253</strain>
    </source>
</reference>
<comment type="caution">
    <text evidence="1">The sequence shown here is derived from an EMBL/GenBank/DDBJ whole genome shotgun (WGS) entry which is preliminary data.</text>
</comment>
<dbReference type="EMBL" id="JAPIUZ010000009">
    <property type="protein sequence ID" value="MCX2564689.1"/>
    <property type="molecule type" value="Genomic_DNA"/>
</dbReference>
<sequence>MSATANGIWFMSGFAVGPNRVLWDALPQTLVDLSLTDKWQHMVDSTVVRTHSQATGAKGESFRGFWSLTRRLYEQNPCPM</sequence>
<name>A0ABT3QHC7_9PROT</name>
<protein>
    <recommendedName>
        <fullName evidence="3">Transposase</fullName>
    </recommendedName>
</protein>
<gene>
    <name evidence="1" type="ORF">OQ497_12105</name>
</gene>
<accession>A0ABT3QHC7</accession>
<dbReference type="RefSeq" id="WP_198911795.1">
    <property type="nucleotide sequence ID" value="NZ_JAPIUZ010000009.1"/>
</dbReference>
<evidence type="ECO:0008006" key="3">
    <source>
        <dbReference type="Google" id="ProtNLM"/>
    </source>
</evidence>
<evidence type="ECO:0000313" key="1">
    <source>
        <dbReference type="EMBL" id="MCX2564689.1"/>
    </source>
</evidence>
<dbReference type="Proteomes" id="UP001301152">
    <property type="component" value="Unassembled WGS sequence"/>
</dbReference>
<organism evidence="1 2">
    <name type="scientific">Acetobacter thailandicus</name>
    <dbReference type="NCBI Taxonomy" id="1502842"/>
    <lineage>
        <taxon>Bacteria</taxon>
        <taxon>Pseudomonadati</taxon>
        <taxon>Pseudomonadota</taxon>
        <taxon>Alphaproteobacteria</taxon>
        <taxon>Acetobacterales</taxon>
        <taxon>Acetobacteraceae</taxon>
        <taxon>Acetobacter</taxon>
    </lineage>
</organism>